<keyword evidence="3" id="KW-1185">Reference proteome</keyword>
<dbReference type="PANTHER" id="PTHR42791:SF14">
    <property type="entry name" value="N-ACETYLTRANSFERASE DOMAIN-CONTAINING PROTEIN"/>
    <property type="match status" value="1"/>
</dbReference>
<protein>
    <recommendedName>
        <fullName evidence="1">N-acetyltransferase domain-containing protein</fullName>
    </recommendedName>
</protein>
<comment type="caution">
    <text evidence="2">The sequence shown here is derived from an EMBL/GenBank/DDBJ whole genome shotgun (WGS) entry which is preliminary data.</text>
</comment>
<accession>A0ABQ8GQM2</accession>
<feature type="domain" description="N-acetyltransferase" evidence="1">
    <location>
        <begin position="21"/>
        <end position="79"/>
    </location>
</feature>
<dbReference type="EMBL" id="JAGTJR010000003">
    <property type="protein sequence ID" value="KAH7062471.1"/>
    <property type="molecule type" value="Genomic_DNA"/>
</dbReference>
<sequence length="107" mass="11924">MAVPISVSDMRIGCSSHILISGIGLSLLVTASEYRRRGTASLIIQWGIDKADEVGIEVYVDSSEARKQVYEKFGFRALKRIEFNMSQLGYEGMDVHTSMLRPPQARS</sequence>
<dbReference type="Gene3D" id="3.40.630.30">
    <property type="match status" value="1"/>
</dbReference>
<proteinExistence type="predicted"/>
<gene>
    <name evidence="2" type="ORF">B0J12DRAFT_238657</name>
</gene>
<evidence type="ECO:0000313" key="3">
    <source>
        <dbReference type="Proteomes" id="UP000774617"/>
    </source>
</evidence>
<dbReference type="Proteomes" id="UP000774617">
    <property type="component" value="Unassembled WGS sequence"/>
</dbReference>
<organism evidence="2 3">
    <name type="scientific">Macrophomina phaseolina</name>
    <dbReference type="NCBI Taxonomy" id="35725"/>
    <lineage>
        <taxon>Eukaryota</taxon>
        <taxon>Fungi</taxon>
        <taxon>Dikarya</taxon>
        <taxon>Ascomycota</taxon>
        <taxon>Pezizomycotina</taxon>
        <taxon>Dothideomycetes</taxon>
        <taxon>Dothideomycetes incertae sedis</taxon>
        <taxon>Botryosphaeriales</taxon>
        <taxon>Botryosphaeriaceae</taxon>
        <taxon>Macrophomina</taxon>
    </lineage>
</organism>
<name>A0ABQ8GQM2_9PEZI</name>
<dbReference type="Pfam" id="PF13673">
    <property type="entry name" value="Acetyltransf_10"/>
    <property type="match status" value="1"/>
</dbReference>
<dbReference type="InterPro" id="IPR052523">
    <property type="entry name" value="Trichothecene_AcTrans"/>
</dbReference>
<dbReference type="PANTHER" id="PTHR42791">
    <property type="entry name" value="GNAT FAMILY ACETYLTRANSFERASE"/>
    <property type="match status" value="1"/>
</dbReference>
<dbReference type="InterPro" id="IPR016181">
    <property type="entry name" value="Acyl_CoA_acyltransferase"/>
</dbReference>
<evidence type="ECO:0000259" key="1">
    <source>
        <dbReference type="Pfam" id="PF13673"/>
    </source>
</evidence>
<reference evidence="2 3" key="1">
    <citation type="journal article" date="2021" name="Nat. Commun.">
        <title>Genetic determinants of endophytism in the Arabidopsis root mycobiome.</title>
        <authorList>
            <person name="Mesny F."/>
            <person name="Miyauchi S."/>
            <person name="Thiergart T."/>
            <person name="Pickel B."/>
            <person name="Atanasova L."/>
            <person name="Karlsson M."/>
            <person name="Huettel B."/>
            <person name="Barry K.W."/>
            <person name="Haridas S."/>
            <person name="Chen C."/>
            <person name="Bauer D."/>
            <person name="Andreopoulos W."/>
            <person name="Pangilinan J."/>
            <person name="LaButti K."/>
            <person name="Riley R."/>
            <person name="Lipzen A."/>
            <person name="Clum A."/>
            <person name="Drula E."/>
            <person name="Henrissat B."/>
            <person name="Kohler A."/>
            <person name="Grigoriev I.V."/>
            <person name="Martin F.M."/>
            <person name="Hacquard S."/>
        </authorList>
    </citation>
    <scope>NUCLEOTIDE SEQUENCE [LARGE SCALE GENOMIC DNA]</scope>
    <source>
        <strain evidence="2 3">MPI-SDFR-AT-0080</strain>
    </source>
</reference>
<evidence type="ECO:0000313" key="2">
    <source>
        <dbReference type="EMBL" id="KAH7062471.1"/>
    </source>
</evidence>
<dbReference type="SUPFAM" id="SSF55729">
    <property type="entry name" value="Acyl-CoA N-acyltransferases (Nat)"/>
    <property type="match status" value="1"/>
</dbReference>
<dbReference type="InterPro" id="IPR000182">
    <property type="entry name" value="GNAT_dom"/>
</dbReference>